<dbReference type="AlphaFoldDB" id="A0A1G2NEF6"/>
<evidence type="ECO:0000313" key="3">
    <source>
        <dbReference type="Proteomes" id="UP000177797"/>
    </source>
</evidence>
<dbReference type="InterPro" id="IPR003029">
    <property type="entry name" value="S1_domain"/>
</dbReference>
<organism evidence="2 3">
    <name type="scientific">Candidatus Taylorbacteria bacterium RIFCSPLOWO2_01_FULL_48_100</name>
    <dbReference type="NCBI Taxonomy" id="1802322"/>
    <lineage>
        <taxon>Bacteria</taxon>
        <taxon>Candidatus Tayloriibacteriota</taxon>
    </lineage>
</organism>
<feature type="domain" description="S1 motif" evidence="1">
    <location>
        <begin position="98"/>
        <end position="185"/>
    </location>
</feature>
<dbReference type="SUPFAM" id="SSF50249">
    <property type="entry name" value="Nucleic acid-binding proteins"/>
    <property type="match status" value="4"/>
</dbReference>
<proteinExistence type="predicted"/>
<dbReference type="EMBL" id="MHSA01000012">
    <property type="protein sequence ID" value="OHA34468.1"/>
    <property type="molecule type" value="Genomic_DNA"/>
</dbReference>
<name>A0A1G2NEF6_9BACT</name>
<gene>
    <name evidence="2" type="ORF">A2938_01185</name>
</gene>
<feature type="domain" description="S1 motif" evidence="1">
    <location>
        <begin position="22"/>
        <end position="89"/>
    </location>
</feature>
<evidence type="ECO:0000313" key="2">
    <source>
        <dbReference type="EMBL" id="OHA34468.1"/>
    </source>
</evidence>
<comment type="caution">
    <text evidence="2">The sequence shown here is derived from an EMBL/GenBank/DDBJ whole genome shotgun (WGS) entry which is preliminary data.</text>
</comment>
<dbReference type="PROSITE" id="PS50126">
    <property type="entry name" value="S1"/>
    <property type="match status" value="4"/>
</dbReference>
<sequence length="357" mass="39197">MINELTPSAKALAGVKNPPKVGDLAEGIVIANARGRIYIDLPPFGTGVIYGREYLAAREILKKVLIGDSVTAKVIETDSKHGYIELSLKEARQAMLWGDAEAASREHKSFDISVGEANKGGLIMEWQGIQGFLPASQLGANHYPRVEDGDKDKILEELKKLVGQKLTVAIISVLPKEGKLIFSEKALTEKDRAQMVGKYTIGDDMDGAITGAVDFGVFVKIEDGLEGLVHISEMDWALVENPRLRYKTGEKVKVKIIDIKDGKVSLSIKALQPNPWMDAEKRFKKGDTVQGVIIKYNKYGALASIEEGVAGLVHISEFGGDETKLRSSLELGKSYNFTITIFEPKEQRMTLSYKTSN</sequence>
<dbReference type="PANTHER" id="PTHR47559:SF1">
    <property type="entry name" value="OS03G0844900 PROTEIN"/>
    <property type="match status" value="1"/>
</dbReference>
<dbReference type="PRINTS" id="PR00681">
    <property type="entry name" value="RIBOSOMALS1"/>
</dbReference>
<dbReference type="GO" id="GO:0003676">
    <property type="term" value="F:nucleic acid binding"/>
    <property type="evidence" value="ECO:0007669"/>
    <property type="project" value="InterPro"/>
</dbReference>
<dbReference type="InterPro" id="IPR052757">
    <property type="entry name" value="Ribosomal_protein_S1"/>
</dbReference>
<dbReference type="InterPro" id="IPR012340">
    <property type="entry name" value="NA-bd_OB-fold"/>
</dbReference>
<evidence type="ECO:0000259" key="1">
    <source>
        <dbReference type="PROSITE" id="PS50126"/>
    </source>
</evidence>
<dbReference type="InterPro" id="IPR035104">
    <property type="entry name" value="Ribosomal_protein_S1-like"/>
</dbReference>
<feature type="domain" description="S1 motif" evidence="1">
    <location>
        <begin position="286"/>
        <end position="354"/>
    </location>
</feature>
<dbReference type="PANTHER" id="PTHR47559">
    <property type="entry name" value="OS03G0844900 PROTEIN"/>
    <property type="match status" value="1"/>
</dbReference>
<feature type="domain" description="S1 motif" evidence="1">
    <location>
        <begin position="202"/>
        <end position="269"/>
    </location>
</feature>
<reference evidence="2 3" key="1">
    <citation type="journal article" date="2016" name="Nat. Commun.">
        <title>Thousands of microbial genomes shed light on interconnected biogeochemical processes in an aquifer system.</title>
        <authorList>
            <person name="Anantharaman K."/>
            <person name="Brown C.T."/>
            <person name="Hug L.A."/>
            <person name="Sharon I."/>
            <person name="Castelle C.J."/>
            <person name="Probst A.J."/>
            <person name="Thomas B.C."/>
            <person name="Singh A."/>
            <person name="Wilkins M.J."/>
            <person name="Karaoz U."/>
            <person name="Brodie E.L."/>
            <person name="Williams K.H."/>
            <person name="Hubbard S.S."/>
            <person name="Banfield J.F."/>
        </authorList>
    </citation>
    <scope>NUCLEOTIDE SEQUENCE [LARGE SCALE GENOMIC DNA]</scope>
</reference>
<accession>A0A1G2NEF6</accession>
<dbReference type="Gene3D" id="2.40.50.140">
    <property type="entry name" value="Nucleic acid-binding proteins"/>
    <property type="match status" value="4"/>
</dbReference>
<dbReference type="Pfam" id="PF00575">
    <property type="entry name" value="S1"/>
    <property type="match status" value="3"/>
</dbReference>
<protein>
    <recommendedName>
        <fullName evidence="1">S1 motif domain-containing protein</fullName>
    </recommendedName>
</protein>
<dbReference type="Proteomes" id="UP000177797">
    <property type="component" value="Unassembled WGS sequence"/>
</dbReference>
<dbReference type="SMART" id="SM00316">
    <property type="entry name" value="S1"/>
    <property type="match status" value="4"/>
</dbReference>